<feature type="compositionally biased region" description="Polar residues" evidence="1">
    <location>
        <begin position="156"/>
        <end position="166"/>
    </location>
</feature>
<dbReference type="EMBL" id="HBIE01021704">
    <property type="protein sequence ID" value="CAE0311693.1"/>
    <property type="molecule type" value="Transcribed_RNA"/>
</dbReference>
<gene>
    <name evidence="2" type="ORF">FEHR0123_LOCUS6612</name>
    <name evidence="3" type="ORF">FEHR0123_LOCUS6613</name>
</gene>
<dbReference type="AlphaFoldDB" id="A0A7S3I3A5"/>
<name>A0A7S3I3A5_9SPIT</name>
<dbReference type="EMBL" id="HBIE01021702">
    <property type="protein sequence ID" value="CAE0311692.1"/>
    <property type="molecule type" value="Transcribed_RNA"/>
</dbReference>
<organism evidence="3">
    <name type="scientific">Favella ehrenbergii</name>
    <dbReference type="NCBI Taxonomy" id="182087"/>
    <lineage>
        <taxon>Eukaryota</taxon>
        <taxon>Sar</taxon>
        <taxon>Alveolata</taxon>
        <taxon>Ciliophora</taxon>
        <taxon>Intramacronucleata</taxon>
        <taxon>Spirotrichea</taxon>
        <taxon>Choreotrichia</taxon>
        <taxon>Tintinnida</taxon>
        <taxon>Xystonellidae</taxon>
        <taxon>Favella</taxon>
    </lineage>
</organism>
<sequence length="177" mass="20592">MNTKQKFNLVSTQNLGQIQRVVGQEMDTYDEQMLKYMTKHERGMAKPVKDKETGMYIKMAAETMHLPGTKGVWTPNDFFPKLLKETKPLLDRTHTPRGALRSITLERNFAAEKWLYNKKDMHEFNPNVSKREIERSKTLKRITRRQQKQKTMRATMISQKTTNSAHAGTASPRMTGF</sequence>
<evidence type="ECO:0000256" key="1">
    <source>
        <dbReference type="SAM" id="MobiDB-lite"/>
    </source>
</evidence>
<reference evidence="3" key="1">
    <citation type="submission" date="2021-01" db="EMBL/GenBank/DDBJ databases">
        <authorList>
            <person name="Corre E."/>
            <person name="Pelletier E."/>
            <person name="Niang G."/>
            <person name="Scheremetjew M."/>
            <person name="Finn R."/>
            <person name="Kale V."/>
            <person name="Holt S."/>
            <person name="Cochrane G."/>
            <person name="Meng A."/>
            <person name="Brown T."/>
            <person name="Cohen L."/>
        </authorList>
    </citation>
    <scope>NUCLEOTIDE SEQUENCE</scope>
    <source>
        <strain evidence="3">Fehren 1</strain>
    </source>
</reference>
<protein>
    <submittedName>
        <fullName evidence="3">Uncharacterized protein</fullName>
    </submittedName>
</protein>
<feature type="region of interest" description="Disordered" evidence="1">
    <location>
        <begin position="140"/>
        <end position="177"/>
    </location>
</feature>
<feature type="compositionally biased region" description="Basic residues" evidence="1">
    <location>
        <begin position="140"/>
        <end position="151"/>
    </location>
</feature>
<proteinExistence type="predicted"/>
<accession>A0A7S3I3A5</accession>
<evidence type="ECO:0000313" key="2">
    <source>
        <dbReference type="EMBL" id="CAE0311692.1"/>
    </source>
</evidence>
<evidence type="ECO:0000313" key="3">
    <source>
        <dbReference type="EMBL" id="CAE0311693.1"/>
    </source>
</evidence>